<reference evidence="3" key="1">
    <citation type="submission" date="2022-08" db="EMBL/GenBank/DDBJ databases">
        <title>Encephalitozoon hellem ATCC 50604 Complete Genome.</title>
        <authorList>
            <person name="Mascarenhas dos Santos A.C."/>
            <person name="Julian A.T."/>
            <person name="Pombert J.-F."/>
        </authorList>
    </citation>
    <scope>NUCLEOTIDE SEQUENCE</scope>
    <source>
        <strain evidence="3">ATCC 50604</strain>
    </source>
</reference>
<organism evidence="3 4">
    <name type="scientific">Encephalitozoon hellem</name>
    <name type="common">Microsporidian parasite</name>
    <dbReference type="NCBI Taxonomy" id="27973"/>
    <lineage>
        <taxon>Eukaryota</taxon>
        <taxon>Fungi</taxon>
        <taxon>Fungi incertae sedis</taxon>
        <taxon>Microsporidia</taxon>
        <taxon>Unikaryonidae</taxon>
        <taxon>Encephalitozoon</taxon>
    </lineage>
</organism>
<accession>A0A9Q9CCQ8</accession>
<dbReference type="Pfam" id="PF12376">
    <property type="entry name" value="DUF3654"/>
    <property type="match status" value="1"/>
</dbReference>
<dbReference type="Pfam" id="PF07753">
    <property type="entry name" value="DUF1609"/>
    <property type="match status" value="1"/>
</dbReference>
<comment type="similarity">
    <text evidence="1">Belongs to the UPF0329 family.</text>
</comment>
<proteinExistence type="inferred from homology"/>
<feature type="compositionally biased region" description="Basic residues" evidence="2">
    <location>
        <begin position="329"/>
        <end position="348"/>
    </location>
</feature>
<feature type="compositionally biased region" description="Basic and acidic residues" evidence="2">
    <location>
        <begin position="349"/>
        <end position="374"/>
    </location>
</feature>
<dbReference type="Proteomes" id="UP001059546">
    <property type="component" value="Chromosome VI"/>
</dbReference>
<dbReference type="EMBL" id="CP075152">
    <property type="protein sequence ID" value="UTX43458.1"/>
    <property type="molecule type" value="Genomic_DNA"/>
</dbReference>
<evidence type="ECO:0000313" key="3">
    <source>
        <dbReference type="EMBL" id="UTX43458.1"/>
    </source>
</evidence>
<evidence type="ECO:0000313" key="4">
    <source>
        <dbReference type="Proteomes" id="UP001059546"/>
    </source>
</evidence>
<feature type="region of interest" description="Disordered" evidence="2">
    <location>
        <begin position="321"/>
        <end position="400"/>
    </location>
</feature>
<evidence type="ECO:0000256" key="2">
    <source>
        <dbReference type="SAM" id="MobiDB-lite"/>
    </source>
</evidence>
<name>A0A9Q9CCQ8_ENCHE</name>
<dbReference type="InterPro" id="IPR011667">
    <property type="entry name" value="UPF0329"/>
</dbReference>
<evidence type="ECO:0000256" key="1">
    <source>
        <dbReference type="ARBA" id="ARBA00009465"/>
    </source>
</evidence>
<dbReference type="InterPro" id="IPR022115">
    <property type="entry name" value="DUF3654"/>
</dbReference>
<sequence>MRSCVLQIVILFGRMLCSSYIDDLGTITLKASERIVLFPIIFCGTNAIALPTTRLKDVRRGRDEEMCIKEFIGCVADMVLSFTAYNIYFRGHSLFEEIFEREMRGHLQNVSENAVGVYIRGRCTLSEVLLMVYDRLFECSERSERRRMTRLGKCLISEADRIMKEIPADADEESKDRIKSSCDIVRGRGEKCCDIERWKEIVHAENIVCNASASLYSKLPDEELLGLLAEGCMRKEFERKGFSLEELNNKLYMEYGIVDIELFIGTYVNHGYEVIEEIVRQMMLGKDGREIDSKYVEKVVRVVDERRRRREMEASRHAAELLGEELSGKKSKGKAKAKGKKSKRKRKSDGKTDKKGPSVSREEERVDKESKASESPDEELAGAVGGVSIEDHRPKRSDKRYRIHKRVSVWMRDASSIKRALDGGREEKWKGKSIEDIERQKITHDIIEVVRLLESCDAGRFFMDARTSVKDGVERSRRVAVGVLEVSGERRVGVVEAVSFKDKNGQDVIYHLMFRETVAQEIGGVMSQGISPESEMAGDSSVECSGSEGVFEYAPGTRCEVSQDTHRFVVTWKNPRNTGEVLKRLTVVCRPETI</sequence>
<gene>
    <name evidence="3" type="ORF">GPU96_06g12110</name>
</gene>
<dbReference type="AlphaFoldDB" id="A0A9Q9CCQ8"/>
<protein>
    <submittedName>
        <fullName evidence="3">DUF1609 domain-containing protein</fullName>
    </submittedName>
</protein>